<organism evidence="1 2">
    <name type="scientific">Caerostris extrusa</name>
    <name type="common">Bark spider</name>
    <name type="synonym">Caerostris bankana</name>
    <dbReference type="NCBI Taxonomy" id="172846"/>
    <lineage>
        <taxon>Eukaryota</taxon>
        <taxon>Metazoa</taxon>
        <taxon>Ecdysozoa</taxon>
        <taxon>Arthropoda</taxon>
        <taxon>Chelicerata</taxon>
        <taxon>Arachnida</taxon>
        <taxon>Araneae</taxon>
        <taxon>Araneomorphae</taxon>
        <taxon>Entelegynae</taxon>
        <taxon>Araneoidea</taxon>
        <taxon>Araneidae</taxon>
        <taxon>Caerostris</taxon>
    </lineage>
</organism>
<protein>
    <submittedName>
        <fullName evidence="1">Uncharacterized protein</fullName>
    </submittedName>
</protein>
<evidence type="ECO:0000313" key="2">
    <source>
        <dbReference type="Proteomes" id="UP001054945"/>
    </source>
</evidence>
<accession>A0AAV4T0K0</accession>
<reference evidence="1 2" key="1">
    <citation type="submission" date="2021-06" db="EMBL/GenBank/DDBJ databases">
        <title>Caerostris extrusa draft genome.</title>
        <authorList>
            <person name="Kono N."/>
            <person name="Arakawa K."/>
        </authorList>
    </citation>
    <scope>NUCLEOTIDE SEQUENCE [LARGE SCALE GENOMIC DNA]</scope>
</reference>
<dbReference type="AlphaFoldDB" id="A0AAV4T0K0"/>
<gene>
    <name evidence="1" type="ORF">CEXT_95611</name>
</gene>
<sequence length="114" mass="13053">METYEKISSTSMASYGFEVSITSSGSFRLEIVGAIFLDRFIFFEEEVASFFRTVKESLFCQHSVSINQKFPHFSENYIRFLRSAIMAISLHRTITSVTLSVTGVVMVRSLNEWV</sequence>
<proteinExistence type="predicted"/>
<keyword evidence="2" id="KW-1185">Reference proteome</keyword>
<dbReference type="EMBL" id="BPLR01010576">
    <property type="protein sequence ID" value="GIY40198.1"/>
    <property type="molecule type" value="Genomic_DNA"/>
</dbReference>
<evidence type="ECO:0000313" key="1">
    <source>
        <dbReference type="EMBL" id="GIY40198.1"/>
    </source>
</evidence>
<dbReference type="Proteomes" id="UP001054945">
    <property type="component" value="Unassembled WGS sequence"/>
</dbReference>
<comment type="caution">
    <text evidence="1">The sequence shown here is derived from an EMBL/GenBank/DDBJ whole genome shotgun (WGS) entry which is preliminary data.</text>
</comment>
<name>A0AAV4T0K0_CAEEX</name>